<proteinExistence type="predicted"/>
<name>S9S534_9RHOB</name>
<keyword evidence="1" id="KW-0175">Coiled coil</keyword>
<reference evidence="3" key="1">
    <citation type="journal article" date="2013" name="Stand. Genomic Sci.">
        <title>Genome sequence of the Litoreibacter arenae type strain (DSM 19593(T)), a member of the Roseobacter clade isolated from sea sand.</title>
        <authorList>
            <person name="Riedel T."/>
            <person name="Fiebig A."/>
            <person name="Petersen J."/>
            <person name="Gronow S."/>
            <person name="Kyrpides N.C."/>
            <person name="Goker M."/>
            <person name="Klenk H.P."/>
        </authorList>
    </citation>
    <scope>NUCLEOTIDE SEQUENCE [LARGE SCALE GENOMIC DNA]</scope>
    <source>
        <strain evidence="3">DSM 19593</strain>
    </source>
</reference>
<evidence type="ECO:0000313" key="3">
    <source>
        <dbReference type="Proteomes" id="UP000015351"/>
    </source>
</evidence>
<accession>S9S534</accession>
<dbReference type="EMBL" id="AONI01000006">
    <property type="protein sequence ID" value="EPX81294.1"/>
    <property type="molecule type" value="Genomic_DNA"/>
</dbReference>
<evidence type="ECO:0000256" key="1">
    <source>
        <dbReference type="SAM" id="Coils"/>
    </source>
</evidence>
<dbReference type="HOGENOM" id="CLU_3081480_0_0_5"/>
<keyword evidence="3" id="KW-1185">Reference proteome</keyword>
<dbReference type="RefSeq" id="WP_021101813.1">
    <property type="nucleotide sequence ID" value="NZ_KE557312.1"/>
</dbReference>
<dbReference type="NCBIfam" id="NF046098">
    <property type="entry name" value="RSP_7527_fam"/>
    <property type="match status" value="1"/>
</dbReference>
<dbReference type="InterPro" id="IPR058227">
    <property type="entry name" value="RSP_7527-like"/>
</dbReference>
<comment type="caution">
    <text evidence="2">The sequence shown here is derived from an EMBL/GenBank/DDBJ whole genome shotgun (WGS) entry which is preliminary data.</text>
</comment>
<dbReference type="AlphaFoldDB" id="S9S534"/>
<dbReference type="Proteomes" id="UP000015351">
    <property type="component" value="Unassembled WGS sequence"/>
</dbReference>
<organism evidence="2 3">
    <name type="scientific">Litoreibacter arenae DSM 19593</name>
    <dbReference type="NCBI Taxonomy" id="1123360"/>
    <lineage>
        <taxon>Bacteria</taxon>
        <taxon>Pseudomonadati</taxon>
        <taxon>Pseudomonadota</taxon>
        <taxon>Alphaproteobacteria</taxon>
        <taxon>Rhodobacterales</taxon>
        <taxon>Roseobacteraceae</taxon>
        <taxon>Litoreibacter</taxon>
    </lineage>
</organism>
<feature type="coiled-coil region" evidence="1">
    <location>
        <begin position="4"/>
        <end position="31"/>
    </location>
</feature>
<sequence>MTEMKTSRIDLEEIERKAREMRAEYTTQMLKAAGAWIVSKFSSALPASSKTA</sequence>
<gene>
    <name evidence="2" type="ORF">thalar_00744</name>
</gene>
<protein>
    <submittedName>
        <fullName evidence="2">Uncharacterized protein</fullName>
    </submittedName>
</protein>
<dbReference type="STRING" id="1123360.thalar_00744"/>
<evidence type="ECO:0000313" key="2">
    <source>
        <dbReference type="EMBL" id="EPX81294.1"/>
    </source>
</evidence>